<dbReference type="EMBL" id="JAWXYG010000001">
    <property type="protein sequence ID" value="KAK4283686.1"/>
    <property type="molecule type" value="Genomic_DNA"/>
</dbReference>
<keyword evidence="3" id="KW-1185">Reference proteome</keyword>
<organism evidence="2 3">
    <name type="scientific">Acacia crassicarpa</name>
    <name type="common">northern wattle</name>
    <dbReference type="NCBI Taxonomy" id="499986"/>
    <lineage>
        <taxon>Eukaryota</taxon>
        <taxon>Viridiplantae</taxon>
        <taxon>Streptophyta</taxon>
        <taxon>Embryophyta</taxon>
        <taxon>Tracheophyta</taxon>
        <taxon>Spermatophyta</taxon>
        <taxon>Magnoliopsida</taxon>
        <taxon>eudicotyledons</taxon>
        <taxon>Gunneridae</taxon>
        <taxon>Pentapetalae</taxon>
        <taxon>rosids</taxon>
        <taxon>fabids</taxon>
        <taxon>Fabales</taxon>
        <taxon>Fabaceae</taxon>
        <taxon>Caesalpinioideae</taxon>
        <taxon>mimosoid clade</taxon>
        <taxon>Acacieae</taxon>
        <taxon>Acacia</taxon>
    </lineage>
</organism>
<evidence type="ECO:0000313" key="3">
    <source>
        <dbReference type="Proteomes" id="UP001293593"/>
    </source>
</evidence>
<name>A0AAE1TG70_9FABA</name>
<protein>
    <recommendedName>
        <fullName evidence="4">Secreted protein</fullName>
    </recommendedName>
</protein>
<gene>
    <name evidence="2" type="ORF">QN277_000611</name>
</gene>
<evidence type="ECO:0000313" key="2">
    <source>
        <dbReference type="EMBL" id="KAK4283686.1"/>
    </source>
</evidence>
<feature type="chain" id="PRO_5042201133" description="Secreted protein" evidence="1">
    <location>
        <begin position="21"/>
        <end position="80"/>
    </location>
</feature>
<sequence length="80" mass="8942">MDWFGGACSLCFLHLRSLSACEIYRGGIADYQSSITIFSWRPISENPDFSSLSKSCRRLWGSVKRPESFHPANPGGHYVG</sequence>
<feature type="signal peptide" evidence="1">
    <location>
        <begin position="1"/>
        <end position="20"/>
    </location>
</feature>
<reference evidence="2" key="1">
    <citation type="submission" date="2023-10" db="EMBL/GenBank/DDBJ databases">
        <title>Chromosome-level genome of the transformable northern wattle, Acacia crassicarpa.</title>
        <authorList>
            <person name="Massaro I."/>
            <person name="Sinha N.R."/>
            <person name="Poethig S."/>
            <person name="Leichty A.R."/>
        </authorList>
    </citation>
    <scope>NUCLEOTIDE SEQUENCE</scope>
    <source>
        <strain evidence="2">Acra3RX</strain>
        <tissue evidence="2">Leaf</tissue>
    </source>
</reference>
<proteinExistence type="predicted"/>
<keyword evidence="1" id="KW-0732">Signal</keyword>
<dbReference type="AlphaFoldDB" id="A0AAE1TG70"/>
<comment type="caution">
    <text evidence="2">The sequence shown here is derived from an EMBL/GenBank/DDBJ whole genome shotgun (WGS) entry which is preliminary data.</text>
</comment>
<evidence type="ECO:0008006" key="4">
    <source>
        <dbReference type="Google" id="ProtNLM"/>
    </source>
</evidence>
<evidence type="ECO:0000256" key="1">
    <source>
        <dbReference type="SAM" id="SignalP"/>
    </source>
</evidence>
<dbReference type="Proteomes" id="UP001293593">
    <property type="component" value="Unassembled WGS sequence"/>
</dbReference>
<accession>A0AAE1TG70</accession>